<evidence type="ECO:0000256" key="2">
    <source>
        <dbReference type="ARBA" id="ARBA00022840"/>
    </source>
</evidence>
<reference evidence="6 7" key="1">
    <citation type="submission" date="2021-12" db="EMBL/GenBank/DDBJ databases">
        <title>Genome sequencing of bacteria with rrn-lacking chromosome and rrn-plasmid.</title>
        <authorList>
            <person name="Anda M."/>
            <person name="Iwasaki W."/>
        </authorList>
    </citation>
    <scope>NUCLEOTIDE SEQUENCE [LARGE SCALE GENOMIC DNA]</scope>
    <source>
        <strain evidence="6 7">NBRC 101262</strain>
    </source>
</reference>
<evidence type="ECO:0000256" key="3">
    <source>
        <dbReference type="PROSITE-ProRule" id="PRU00492"/>
    </source>
</evidence>
<keyword evidence="7" id="KW-1185">Reference proteome</keyword>
<evidence type="ECO:0000256" key="4">
    <source>
        <dbReference type="SAM" id="MobiDB-lite"/>
    </source>
</evidence>
<dbReference type="Pfam" id="PF03477">
    <property type="entry name" value="ATP-cone"/>
    <property type="match status" value="1"/>
</dbReference>
<dbReference type="PANTHER" id="PTHR21075:SF0">
    <property type="entry name" value="ANAEROBIC RIBONUCLEOSIDE-TRIPHOSPHATE REDUCTASE"/>
    <property type="match status" value="1"/>
</dbReference>
<dbReference type="PROSITE" id="PS51161">
    <property type="entry name" value="ATP_CONE"/>
    <property type="match status" value="1"/>
</dbReference>
<dbReference type="EMBL" id="AP025292">
    <property type="protein sequence ID" value="BDD00244.1"/>
    <property type="molecule type" value="Genomic_DNA"/>
</dbReference>
<sequence>MNVIKRSGAVEPFESQRIAIATEKAGASHELSLCIAQEVEEKIVASSDYKFLSVFDLERLVEDRLMFHNEYEVARSYIEYRSIHAVTRQTDSMILKFADEAINLSNVENENANMPEHVFTAKLTRMSSEVSKEYAKNFLIPKKHIRMHEEGWIYIHDFNSYAVGMQNCMFVDLGDLMSKPIYTSNGSMRPPRSIRSAMQLVAVIFQCQSNCQFGGIASNKFDYDMAPFIGMSFEKHFKNAAELLGIDITPGMNLQMEDTDLMANFPKAYAFALKKTREEAFQAAEALIHNLNHLESRAGNQLPFVSINYGTDTSAEGRLVIESMLRSTIKGIGQEFSTPIFPIQIWKHKKGVSDETGRNGDLLKLAIECTTKRVYPNYVNVDAEVYEAKTPDEEAATMGCRTRNGKNRHGSNGKSGRGNLSPVTINLPKLAIEIQKENPSDPWAAFNAQLLELIDTGVDMLTERLKWQKKQLAKSAPFMYRNDTWKGGAKLKENDRIGEVLNSGTLAVGFIGMAEALIVMMGKHHGEDQAAYLKAQEITKLMYERVNTHADRTNLNLSLYATPAESLCHKFAKLLNKQYGEIKNVSDKDFITNSFHIPVWHEIDAIEKVEKEAFFHHYCTGGSITYIELNSDLSSAPDVLLPVVQHAMNSGVYYFAMNIPIDDCMECGERGLMPEECPKCGSDDIMRLRRVTGYITGNFRERFNNGKQEEVGMRVKHHFKG</sequence>
<dbReference type="PANTHER" id="PTHR21075">
    <property type="entry name" value="ANAEROBIC RIBONUCLEOSIDE-TRIPHOSPHATE REDUCTASE"/>
    <property type="match status" value="1"/>
</dbReference>
<evidence type="ECO:0000259" key="5">
    <source>
        <dbReference type="PROSITE" id="PS51161"/>
    </source>
</evidence>
<dbReference type="NCBIfam" id="TIGR02487">
    <property type="entry name" value="NrdD"/>
    <property type="match status" value="1"/>
</dbReference>
<keyword evidence="2 3" id="KW-0067">ATP-binding</keyword>
<evidence type="ECO:0000313" key="7">
    <source>
        <dbReference type="Proteomes" id="UP001354989"/>
    </source>
</evidence>
<dbReference type="Pfam" id="PF13597">
    <property type="entry name" value="NRDD"/>
    <property type="match status" value="1"/>
</dbReference>
<evidence type="ECO:0000256" key="1">
    <source>
        <dbReference type="ARBA" id="ARBA00022741"/>
    </source>
</evidence>
<dbReference type="InterPro" id="IPR012833">
    <property type="entry name" value="NrdD"/>
</dbReference>
<name>A0ABN6LAP2_9BACT</name>
<accession>A0ABN6LAP2</accession>
<dbReference type="Gene3D" id="3.20.70.20">
    <property type="match status" value="1"/>
</dbReference>
<feature type="domain" description="ATP-cone" evidence="5">
    <location>
        <begin position="1"/>
        <end position="88"/>
    </location>
</feature>
<dbReference type="Proteomes" id="UP001354989">
    <property type="component" value="Chromosome"/>
</dbReference>
<evidence type="ECO:0000313" key="6">
    <source>
        <dbReference type="EMBL" id="BDD00244.1"/>
    </source>
</evidence>
<protein>
    <submittedName>
        <fullName evidence="6">Anaerobic ribonucleoside triphosphate reductase</fullName>
    </submittedName>
</protein>
<dbReference type="InterPro" id="IPR005144">
    <property type="entry name" value="ATP-cone_dom"/>
</dbReference>
<feature type="region of interest" description="Disordered" evidence="4">
    <location>
        <begin position="400"/>
        <end position="419"/>
    </location>
</feature>
<gene>
    <name evidence="6" type="ORF">PEPS_25240</name>
</gene>
<organism evidence="6 7">
    <name type="scientific">Persicobacter psychrovividus</name>
    <dbReference type="NCBI Taxonomy" id="387638"/>
    <lineage>
        <taxon>Bacteria</taxon>
        <taxon>Pseudomonadati</taxon>
        <taxon>Bacteroidota</taxon>
        <taxon>Cytophagia</taxon>
        <taxon>Cytophagales</taxon>
        <taxon>Persicobacteraceae</taxon>
        <taxon>Persicobacter</taxon>
    </lineage>
</organism>
<keyword evidence="1 3" id="KW-0547">Nucleotide-binding</keyword>
<dbReference type="SUPFAM" id="SSF51998">
    <property type="entry name" value="PFL-like glycyl radical enzymes"/>
    <property type="match status" value="1"/>
</dbReference>
<proteinExistence type="predicted"/>
<dbReference type="RefSeq" id="WP_332919586.1">
    <property type="nucleotide sequence ID" value="NZ_AP025292.1"/>
</dbReference>